<sequence length="484" mass="56641">MGTETIGCCSQEVLSVLWGKLHNLFPRKTVRSSPFVFPDRVATKTVGCSREVLPVLWSKLHYLYSRQPQPQQNSIVSADVAIDILSRLPAEVIFQCRIDSRPFRHITSTSYFLRMYYKRTLPTAVFQNNIVNLNLPNFRKLDAILHLSFIQYHGYKTPFLSKTKKFDLRVLYPKLDLAGATVTLSGSHDGLLWFNIDRCCKSGVYYDVLLLNPVTHDNVIVIGDEICDRRYYLRGILQFAVYFHLSSLEYRILAIRRNEKRVWFTILSMRTKSTRLLETNFAYPPYMKTNPVILHGALHWMASKRYEDNEAVPPPSCSKSIILFNIESEEFNAIGHPGVQCTHRMTRDHCLNMQLSEMEGCLCLCNVTWSERLIEVWVLEDYENQGWVKAWVIDFSPILSHFKYNTSEKESHSMITVTYFPSCYLLLRKKWMEIHMGFGSPKVEFYYNLRLGRFDWHPMEEVKARTVHAPTFFCHTDKFFSFYN</sequence>
<protein>
    <recommendedName>
        <fullName evidence="1">F-box associated beta-propeller type 3 domain-containing protein</fullName>
    </recommendedName>
</protein>
<dbReference type="InterPro" id="IPR036047">
    <property type="entry name" value="F-box-like_dom_sf"/>
</dbReference>
<dbReference type="PANTHER" id="PTHR31672:SF13">
    <property type="entry name" value="F-BOX PROTEIN CPR30-LIKE"/>
    <property type="match status" value="1"/>
</dbReference>
<dbReference type="EMBL" id="JACGCM010001155">
    <property type="protein sequence ID" value="KAF6160781.1"/>
    <property type="molecule type" value="Genomic_DNA"/>
</dbReference>
<reference evidence="2 3" key="1">
    <citation type="journal article" date="2020" name="IScience">
        <title>Genome Sequencing of the Endangered Kingdonia uniflora (Circaeasteraceae, Ranunculales) Reveals Potential Mechanisms of Evolutionary Specialization.</title>
        <authorList>
            <person name="Sun Y."/>
            <person name="Deng T."/>
            <person name="Zhang A."/>
            <person name="Moore M.J."/>
            <person name="Landis J.B."/>
            <person name="Lin N."/>
            <person name="Zhang H."/>
            <person name="Zhang X."/>
            <person name="Huang J."/>
            <person name="Zhang X."/>
            <person name="Sun H."/>
            <person name="Wang H."/>
        </authorList>
    </citation>
    <scope>NUCLEOTIDE SEQUENCE [LARGE SCALE GENOMIC DNA]</scope>
    <source>
        <strain evidence="2">TB1705</strain>
        <tissue evidence="2">Leaf</tissue>
    </source>
</reference>
<dbReference type="SUPFAM" id="SSF81383">
    <property type="entry name" value="F-box domain"/>
    <property type="match status" value="1"/>
</dbReference>
<dbReference type="Proteomes" id="UP000541444">
    <property type="component" value="Unassembled WGS sequence"/>
</dbReference>
<dbReference type="InterPro" id="IPR013187">
    <property type="entry name" value="F-box-assoc_dom_typ3"/>
</dbReference>
<dbReference type="AlphaFoldDB" id="A0A7J7N0R0"/>
<dbReference type="OrthoDB" id="692435at2759"/>
<proteinExistence type="predicted"/>
<name>A0A7J7N0R0_9MAGN</name>
<feature type="domain" description="F-box associated beta-propeller type 3" evidence="1">
    <location>
        <begin position="249"/>
        <end position="392"/>
    </location>
</feature>
<dbReference type="Pfam" id="PF08268">
    <property type="entry name" value="FBA_3"/>
    <property type="match status" value="1"/>
</dbReference>
<gene>
    <name evidence="2" type="ORF">GIB67_035982</name>
</gene>
<dbReference type="NCBIfam" id="TIGR01640">
    <property type="entry name" value="F_box_assoc_1"/>
    <property type="match status" value="1"/>
</dbReference>
<evidence type="ECO:0000313" key="2">
    <source>
        <dbReference type="EMBL" id="KAF6160781.1"/>
    </source>
</evidence>
<keyword evidence="3" id="KW-1185">Reference proteome</keyword>
<evidence type="ECO:0000259" key="1">
    <source>
        <dbReference type="Pfam" id="PF08268"/>
    </source>
</evidence>
<comment type="caution">
    <text evidence="2">The sequence shown here is derived from an EMBL/GenBank/DDBJ whole genome shotgun (WGS) entry which is preliminary data.</text>
</comment>
<dbReference type="PANTHER" id="PTHR31672">
    <property type="entry name" value="BNACNNG10540D PROTEIN"/>
    <property type="match status" value="1"/>
</dbReference>
<dbReference type="InterPro" id="IPR017451">
    <property type="entry name" value="F-box-assoc_interact_dom"/>
</dbReference>
<accession>A0A7J7N0R0</accession>
<evidence type="ECO:0000313" key="3">
    <source>
        <dbReference type="Proteomes" id="UP000541444"/>
    </source>
</evidence>
<organism evidence="2 3">
    <name type="scientific">Kingdonia uniflora</name>
    <dbReference type="NCBI Taxonomy" id="39325"/>
    <lineage>
        <taxon>Eukaryota</taxon>
        <taxon>Viridiplantae</taxon>
        <taxon>Streptophyta</taxon>
        <taxon>Embryophyta</taxon>
        <taxon>Tracheophyta</taxon>
        <taxon>Spermatophyta</taxon>
        <taxon>Magnoliopsida</taxon>
        <taxon>Ranunculales</taxon>
        <taxon>Circaeasteraceae</taxon>
        <taxon>Kingdonia</taxon>
    </lineage>
</organism>
<dbReference type="InterPro" id="IPR050796">
    <property type="entry name" value="SCF_F-box_component"/>
</dbReference>